<proteinExistence type="predicted"/>
<gene>
    <name evidence="1" type="ORF">BECKLPF1236B_GA0070989_10954</name>
</gene>
<name>A0A450WH50_9GAMM</name>
<accession>A0A450WH50</accession>
<dbReference type="EMBL" id="CAADFK010000095">
    <property type="protein sequence ID" value="VFK16419.1"/>
    <property type="molecule type" value="Genomic_DNA"/>
</dbReference>
<protein>
    <submittedName>
        <fullName evidence="1">Uncharacterized protein</fullName>
    </submittedName>
</protein>
<organism evidence="1">
    <name type="scientific">Candidatus Kentrum sp. LPFa</name>
    <dbReference type="NCBI Taxonomy" id="2126335"/>
    <lineage>
        <taxon>Bacteria</taxon>
        <taxon>Pseudomonadati</taxon>
        <taxon>Pseudomonadota</taxon>
        <taxon>Gammaproteobacteria</taxon>
        <taxon>Candidatus Kentrum</taxon>
    </lineage>
</organism>
<reference evidence="1" key="1">
    <citation type="submission" date="2019-02" db="EMBL/GenBank/DDBJ databases">
        <authorList>
            <person name="Gruber-Vodicka R. H."/>
            <person name="Seah K. B. B."/>
        </authorList>
    </citation>
    <scope>NUCLEOTIDE SEQUENCE</scope>
    <source>
        <strain evidence="1">BECK_S313</strain>
    </source>
</reference>
<sequence length="96" mass="11292">MIQYGAAARQRGLFAPTMGNLNAERHFHMTARDDCYPWLKERIQRFEIERRLEKPLRRETGEVSLLSPLPIPIQVAHDILLQVFQDEKSRRPPQPD</sequence>
<evidence type="ECO:0000313" key="1">
    <source>
        <dbReference type="EMBL" id="VFK16419.1"/>
    </source>
</evidence>
<dbReference type="AlphaFoldDB" id="A0A450WH50"/>